<dbReference type="AlphaFoldDB" id="A0AA44WAJ5"/>
<evidence type="ECO:0000313" key="3">
    <source>
        <dbReference type="Proteomes" id="UP000236305"/>
    </source>
</evidence>
<comment type="caution">
    <text evidence="2">The sequence shown here is derived from an EMBL/GenBank/DDBJ whole genome shotgun (WGS) entry which is preliminary data.</text>
</comment>
<proteinExistence type="predicted"/>
<accession>A0AA44WAJ5</accession>
<dbReference type="EMBL" id="MPSH01000039">
    <property type="protein sequence ID" value="PNH27941.1"/>
    <property type="molecule type" value="Genomic_DNA"/>
</dbReference>
<organism evidence="2 3">
    <name type="scientific">Verticillium dahliae</name>
    <name type="common">Verticillium wilt</name>
    <dbReference type="NCBI Taxonomy" id="27337"/>
    <lineage>
        <taxon>Eukaryota</taxon>
        <taxon>Fungi</taxon>
        <taxon>Dikarya</taxon>
        <taxon>Ascomycota</taxon>
        <taxon>Pezizomycotina</taxon>
        <taxon>Sordariomycetes</taxon>
        <taxon>Hypocreomycetidae</taxon>
        <taxon>Glomerellales</taxon>
        <taxon>Plectosphaerellaceae</taxon>
        <taxon>Verticillium</taxon>
    </lineage>
</organism>
<gene>
    <name evidence="2" type="ORF">BJF96_g8786</name>
</gene>
<evidence type="ECO:0000256" key="1">
    <source>
        <dbReference type="SAM" id="MobiDB-lite"/>
    </source>
</evidence>
<feature type="region of interest" description="Disordered" evidence="1">
    <location>
        <begin position="228"/>
        <end position="362"/>
    </location>
</feature>
<protein>
    <submittedName>
        <fullName evidence="2">Uncharacterized protein</fullName>
    </submittedName>
</protein>
<dbReference type="Proteomes" id="UP000236305">
    <property type="component" value="Unassembled WGS sequence"/>
</dbReference>
<reference evidence="2 3" key="1">
    <citation type="submission" date="2017-12" db="EMBL/GenBank/DDBJ databases">
        <title>Comparative genomics yields insights into virulence evolution of Verticillium dahliae.</title>
        <authorList>
            <person name="Fan R."/>
            <person name="Armitage A.D."/>
            <person name="Cascant-Lopez E."/>
            <person name="Sobczyk M."/>
            <person name="Cockerton H.M."/>
            <person name="Harrison R.J."/>
        </authorList>
    </citation>
    <scope>NUCLEOTIDE SEQUENCE [LARGE SCALE GENOMIC DNA]</scope>
    <source>
        <strain evidence="2 3">12008</strain>
    </source>
</reference>
<name>A0AA44WAJ5_VERDA</name>
<sequence length="362" mass="41717">MEGNLPSPDYAYDMEWKWPWAKFELPPNALFTTLQERFNTRQCPIQDPYAFHQDVCESADYSATLEEFYTQLSARRDERVRELNEAWADIASLLAWSSNWNCAGCEQQTPGESSENDDVTSRWSKFCDLSRTMSFDSMVRFFDGWCRDRRRIETQQYLDLKRDVQAFRDRKPIKFPINRVTSDAVNSEAATTRDGRLSSTPEAFRPVSPESIVYNINNEGRKEGEVVEKQKESSQTTTAKVSREHFKSEIGPLGPTQEESRHDKYVSKAHRTTADVDYPAPRNSKRAITTREELQEGDSTDGQALHSKKRRRISQEHHDGCIMGRSGVENHRMSKKTSGEVPDQQAESRDVWDRSLSPETGH</sequence>
<evidence type="ECO:0000313" key="2">
    <source>
        <dbReference type="EMBL" id="PNH27941.1"/>
    </source>
</evidence>